<proteinExistence type="predicted"/>
<name>A0ABV0RAZ6_9TELE</name>
<keyword evidence="2" id="KW-0009">Actin-binding</keyword>
<comment type="caution">
    <text evidence="4">The sequence shown here is derived from an EMBL/GenBank/DDBJ whole genome shotgun (WGS) entry which is preliminary data.</text>
</comment>
<keyword evidence="5" id="KW-1185">Reference proteome</keyword>
<dbReference type="PROSITE" id="PS51216">
    <property type="entry name" value="NEBULIN"/>
    <property type="match status" value="4"/>
</dbReference>
<keyword evidence="1" id="KW-0677">Repeat</keyword>
<evidence type="ECO:0000256" key="1">
    <source>
        <dbReference type="ARBA" id="ARBA00022737"/>
    </source>
</evidence>
<dbReference type="SMART" id="SM00227">
    <property type="entry name" value="NEBU"/>
    <property type="match status" value="8"/>
</dbReference>
<dbReference type="Proteomes" id="UP001434883">
    <property type="component" value="Unassembled WGS sequence"/>
</dbReference>
<dbReference type="Pfam" id="PF00880">
    <property type="entry name" value="Nebulin"/>
    <property type="match status" value="4"/>
</dbReference>
<dbReference type="EMBL" id="JAHRIN010042047">
    <property type="protein sequence ID" value="MEQ2205322.1"/>
    <property type="molecule type" value="Genomic_DNA"/>
</dbReference>
<dbReference type="PANTHER" id="PTHR11039">
    <property type="entry name" value="NEBULIN"/>
    <property type="match status" value="1"/>
</dbReference>
<dbReference type="PANTHER" id="PTHR11039:SF64">
    <property type="entry name" value="NEBULIN-RELATED-ANCHORING PROTEIN-LIKE"/>
    <property type="match status" value="1"/>
</dbReference>
<dbReference type="PRINTS" id="PR00510">
    <property type="entry name" value="NEBULIN"/>
</dbReference>
<dbReference type="InterPro" id="IPR055297">
    <property type="entry name" value="NEBU/NEBL"/>
</dbReference>
<feature type="transmembrane region" description="Helical" evidence="3">
    <location>
        <begin position="103"/>
        <end position="120"/>
    </location>
</feature>
<protein>
    <recommendedName>
        <fullName evidence="6">Nebulin</fullName>
    </recommendedName>
</protein>
<evidence type="ECO:0008006" key="6">
    <source>
        <dbReference type="Google" id="ProtNLM"/>
    </source>
</evidence>
<sequence length="416" mass="48279">MEGNKARTTSLYGGDAREVIHVKHVTELISKVKYKKGHDERKAKYTSLPDPPEMELAKRVAHQRSDLKYKEDYNKNVRGQWCETPYFDVAIARMAMDNLSDDVFGFFAYLIALFLFTYSVRYKEKYDNEVKGHYIGSYEDLYMVHCQKVEEMKSEKVYRQHPDKVKFTQVVDSPVLVQAGINAKQLSDVCIILDLSLFYKRGLEEIHQKYSLPPDAPEFLQAKCNAYNISKNYYKYAWEELIAKGYDLKPDAIPIVAAKAARHAVSNVSLLKSDLTYHTLYVLFLCPQSGLCLYTQVQYKKAYEKARGHHVGFRSIQDDPLLVHYMQVAKSQSDKLYKKDYHKVKLKYHTPVDMLSLVHAKHATAVQTFAGYKQHHHNYFLLPDAMNLQLARTMNYNASDVSLNGFFQKYLFSNIY</sequence>
<evidence type="ECO:0000256" key="3">
    <source>
        <dbReference type="SAM" id="Phobius"/>
    </source>
</evidence>
<dbReference type="InterPro" id="IPR000900">
    <property type="entry name" value="Nebulin_repeat"/>
</dbReference>
<accession>A0ABV0RAZ6</accession>
<reference evidence="4 5" key="1">
    <citation type="submission" date="2021-06" db="EMBL/GenBank/DDBJ databases">
        <authorList>
            <person name="Palmer J.M."/>
        </authorList>
    </citation>
    <scope>NUCLEOTIDE SEQUENCE [LARGE SCALE GENOMIC DNA]</scope>
    <source>
        <strain evidence="4 5">XC_2019</strain>
        <tissue evidence="4">Muscle</tissue>
    </source>
</reference>
<keyword evidence="3" id="KW-1133">Transmembrane helix</keyword>
<organism evidence="4 5">
    <name type="scientific">Xenoophorus captivus</name>
    <dbReference type="NCBI Taxonomy" id="1517983"/>
    <lineage>
        <taxon>Eukaryota</taxon>
        <taxon>Metazoa</taxon>
        <taxon>Chordata</taxon>
        <taxon>Craniata</taxon>
        <taxon>Vertebrata</taxon>
        <taxon>Euteleostomi</taxon>
        <taxon>Actinopterygii</taxon>
        <taxon>Neopterygii</taxon>
        <taxon>Teleostei</taxon>
        <taxon>Neoteleostei</taxon>
        <taxon>Acanthomorphata</taxon>
        <taxon>Ovalentaria</taxon>
        <taxon>Atherinomorphae</taxon>
        <taxon>Cyprinodontiformes</taxon>
        <taxon>Goodeidae</taxon>
        <taxon>Xenoophorus</taxon>
    </lineage>
</organism>
<evidence type="ECO:0000256" key="2">
    <source>
        <dbReference type="ARBA" id="ARBA00023203"/>
    </source>
</evidence>
<gene>
    <name evidence="4" type="ORF">XENOCAPTIV_017720</name>
</gene>
<dbReference type="InterPro" id="IPR013998">
    <property type="entry name" value="Nebulin-like"/>
</dbReference>
<evidence type="ECO:0000313" key="5">
    <source>
        <dbReference type="Proteomes" id="UP001434883"/>
    </source>
</evidence>
<keyword evidence="3" id="KW-0812">Transmembrane</keyword>
<evidence type="ECO:0000313" key="4">
    <source>
        <dbReference type="EMBL" id="MEQ2205322.1"/>
    </source>
</evidence>
<keyword evidence="3" id="KW-0472">Membrane</keyword>